<dbReference type="OrthoDB" id="1234885at2"/>
<accession>A0A135WJP1</accession>
<dbReference type="EMBL" id="JBJXVJ010000001">
    <property type="protein sequence ID" value="MFN1215588.1"/>
    <property type="molecule type" value="Genomic_DNA"/>
</dbReference>
<dbReference type="AlphaFoldDB" id="A0A135WJP1"/>
<reference evidence="2 4" key="4">
    <citation type="submission" date="2024-12" db="EMBL/GenBank/DDBJ databases">
        <title>Draft genome sequence of Chryseobacterium kwangjuense AG447.</title>
        <authorList>
            <person name="Cheptsov V.S."/>
            <person name="Belov A."/>
            <person name="Zavarzina A.G."/>
        </authorList>
    </citation>
    <scope>NUCLEOTIDE SEQUENCE [LARGE SCALE GENOMIC DNA]</scope>
    <source>
        <strain evidence="2 4">AG447</strain>
    </source>
</reference>
<comment type="caution">
    <text evidence="1">The sequence shown here is derived from an EMBL/GenBank/DDBJ whole genome shotgun (WGS) entry which is preliminary data.</text>
</comment>
<evidence type="ECO:0000313" key="4">
    <source>
        <dbReference type="Proteomes" id="UP001634154"/>
    </source>
</evidence>
<name>A0A135WJP1_9FLAO</name>
<proteinExistence type="predicted"/>
<protein>
    <submittedName>
        <fullName evidence="1">Uncharacterized protein</fullName>
    </submittedName>
</protein>
<evidence type="ECO:0000313" key="3">
    <source>
        <dbReference type="Proteomes" id="UP000070513"/>
    </source>
</evidence>
<organism evidence="1 3">
    <name type="scientific">Chryseobacterium kwangjuense</name>
    <dbReference type="NCBI Taxonomy" id="267125"/>
    <lineage>
        <taxon>Bacteria</taxon>
        <taxon>Pseudomonadati</taxon>
        <taxon>Bacteroidota</taxon>
        <taxon>Flavobacteriia</taxon>
        <taxon>Flavobacteriales</taxon>
        <taxon>Weeksellaceae</taxon>
        <taxon>Chryseobacterium group</taxon>
        <taxon>Chryseobacterium</taxon>
    </lineage>
</organism>
<dbReference type="EMBL" id="LPUR01000001">
    <property type="protein sequence ID" value="KXH85138.1"/>
    <property type="molecule type" value="Genomic_DNA"/>
</dbReference>
<dbReference type="Proteomes" id="UP000070513">
    <property type="component" value="Unassembled WGS sequence"/>
</dbReference>
<reference evidence="1" key="2">
    <citation type="submission" date="2015-12" db="EMBL/GenBank/DDBJ databases">
        <authorList>
            <person name="Shamseldin A."/>
            <person name="Moawad H."/>
            <person name="Abd El-Rahim W.M."/>
            <person name="Sadowsky M.J."/>
        </authorList>
    </citation>
    <scope>NUCLEOTIDE SEQUENCE</scope>
    <source>
        <strain evidence="1">KJ1R5</strain>
    </source>
</reference>
<evidence type="ECO:0000313" key="2">
    <source>
        <dbReference type="EMBL" id="MFN1215588.1"/>
    </source>
</evidence>
<reference evidence="1 3" key="3">
    <citation type="journal article" date="2016" name="Genome Announc.">
        <title>Draft Genome Sequence of a Biocontrol Rhizobacterium, Chryseobacterium kwangjuense Strain KJ1R5, Isolated from Pepper (Capsicum annuum).</title>
        <authorList>
            <person name="Jeong J.J."/>
            <person name="Park H."/>
            <person name="Park B.H."/>
            <person name="Mannaa M."/>
            <person name="Sang M.K."/>
            <person name="Choi I.G."/>
            <person name="Kim K.D."/>
        </authorList>
    </citation>
    <scope>NUCLEOTIDE SEQUENCE [LARGE SCALE GENOMIC DNA]</scope>
    <source>
        <strain evidence="1 3">KJ1R5</strain>
    </source>
</reference>
<dbReference type="RefSeq" id="WP_062648668.1">
    <property type="nucleotide sequence ID" value="NZ_JBJXVJ010000001.1"/>
</dbReference>
<sequence>MGGYLELYKTDSTKIKEQLYHKLTADHLPEVYNTNMEEWYGTFQNFIKSRKHTFDYRHVSYEAIIEKLQKEYFLLEQYEFMAILEWFTFYYETELETNENFLPDHGLTSIGTLGSRYEMTIFFGLGCDGVLTFYFPLEKPQSFWNDGMMPLNAEEMELVIDYLVLLCYKIAEIDQYPHLEELKSDLDEDILKSNLNLDLSTTRHIEWYLDQKQNGAHDRDMDHLFEGGYNYIPGILSDIKKNLSGYRELIYKDDLF</sequence>
<dbReference type="Proteomes" id="UP001634154">
    <property type="component" value="Unassembled WGS sequence"/>
</dbReference>
<evidence type="ECO:0000313" key="1">
    <source>
        <dbReference type="EMBL" id="KXH85138.1"/>
    </source>
</evidence>
<keyword evidence="4" id="KW-1185">Reference proteome</keyword>
<gene>
    <name evidence="2" type="ORF">ACKW6Q_01265</name>
    <name evidence="1" type="ORF">AU378_05135</name>
</gene>
<reference evidence="3" key="1">
    <citation type="submission" date="2015-12" db="EMBL/GenBank/DDBJ databases">
        <title>Genome sequence of a biocontrol rhizobacterium Chryseobacterium kwangjuense strain KJ1R5 isolated from pepper (Capsicum annuum L.).</title>
        <authorList>
            <person name="Jeong J.-J."/>
            <person name="Park H."/>
            <person name="Mannaa M."/>
            <person name="Sang M.K."/>
            <person name="Choi I.-G."/>
            <person name="Kim K.D."/>
        </authorList>
    </citation>
    <scope>NUCLEOTIDE SEQUENCE [LARGE SCALE GENOMIC DNA]</scope>
    <source>
        <strain evidence="3">KJ1R5</strain>
    </source>
</reference>